<dbReference type="SUPFAM" id="SSF53383">
    <property type="entry name" value="PLP-dependent transferases"/>
    <property type="match status" value="1"/>
</dbReference>
<keyword evidence="2" id="KW-0808">Transferase</keyword>
<accession>A0A1F5FF62</accession>
<sequence>MPDKPILKKCGQFTRANEARASGVYPYFRPLSSVGSEVILNGKKVLMLGSNSYLGLNHHPRVIEAAKRAMDSYGTSCAGSRFLNGTLDIHLELEEELAKLVKKPKALVFSTGFLTNLGVISSMVGRGEFIVIDSLDHASIVEGSRLAFGKILKFRHMDMKHLEERLFWIPPVKGKMVVVDGIFSMEGHIAPLPQIVELAEKYNAAVMVDEAHSIGVMGPRGEGCTVHFGLTDRVDLIMGTFSKTLGSIGGFVAGEEEVLDYIQHVSRALIFSASIPASAAAAALEALRIMLEEPDLVDRLWHNTRRMKGALDAFGFDTYGSETPIIPVLVGEDLTAFKMTKLLQDDGIFVNPVISPAVPPGGALIRISLTAAHSDEQIDRAIAAVGKAGKALGII</sequence>
<reference evidence="4 5" key="1">
    <citation type="journal article" date="2016" name="Nat. Commun.">
        <title>Thousands of microbial genomes shed light on interconnected biogeochemical processes in an aquifer system.</title>
        <authorList>
            <person name="Anantharaman K."/>
            <person name="Brown C.T."/>
            <person name="Hug L.A."/>
            <person name="Sharon I."/>
            <person name="Castelle C.J."/>
            <person name="Probst A.J."/>
            <person name="Thomas B.C."/>
            <person name="Singh A."/>
            <person name="Wilkins M.J."/>
            <person name="Karaoz U."/>
            <person name="Brodie E.L."/>
            <person name="Williams K.H."/>
            <person name="Hubbard S.S."/>
            <person name="Banfield J.F."/>
        </authorList>
    </citation>
    <scope>NUCLEOTIDE SEQUENCE [LARGE SCALE GENOMIC DNA]</scope>
</reference>
<dbReference type="Gene3D" id="3.90.1150.10">
    <property type="entry name" value="Aspartate Aminotransferase, domain 1"/>
    <property type="match status" value="1"/>
</dbReference>
<evidence type="ECO:0000256" key="2">
    <source>
        <dbReference type="ARBA" id="ARBA00022679"/>
    </source>
</evidence>
<dbReference type="GO" id="GO:0016740">
    <property type="term" value="F:transferase activity"/>
    <property type="evidence" value="ECO:0007669"/>
    <property type="project" value="UniProtKB-KW"/>
</dbReference>
<dbReference type="PANTHER" id="PTHR13693">
    <property type="entry name" value="CLASS II AMINOTRANSFERASE/8-AMINO-7-OXONONANOATE SYNTHASE"/>
    <property type="match status" value="1"/>
</dbReference>
<dbReference type="EMBL" id="MFAF01000046">
    <property type="protein sequence ID" value="OGD78164.1"/>
    <property type="molecule type" value="Genomic_DNA"/>
</dbReference>
<dbReference type="InterPro" id="IPR015424">
    <property type="entry name" value="PyrdxlP-dep_Trfase"/>
</dbReference>
<name>A0A1F5FF62_9BACT</name>
<proteinExistence type="predicted"/>
<dbReference type="GO" id="GO:0030170">
    <property type="term" value="F:pyridoxal phosphate binding"/>
    <property type="evidence" value="ECO:0007669"/>
    <property type="project" value="InterPro"/>
</dbReference>
<dbReference type="Proteomes" id="UP000177187">
    <property type="component" value="Unassembled WGS sequence"/>
</dbReference>
<dbReference type="Pfam" id="PF00155">
    <property type="entry name" value="Aminotran_1_2"/>
    <property type="match status" value="1"/>
</dbReference>
<comment type="caution">
    <text evidence="4">The sequence shown here is derived from an EMBL/GenBank/DDBJ whole genome shotgun (WGS) entry which is preliminary data.</text>
</comment>
<dbReference type="AlphaFoldDB" id="A0A1F5FF62"/>
<dbReference type="InterPro" id="IPR004839">
    <property type="entry name" value="Aminotransferase_I/II_large"/>
</dbReference>
<dbReference type="CDD" id="cd06454">
    <property type="entry name" value="KBL_like"/>
    <property type="match status" value="1"/>
</dbReference>
<evidence type="ECO:0000259" key="3">
    <source>
        <dbReference type="Pfam" id="PF00155"/>
    </source>
</evidence>
<evidence type="ECO:0000313" key="4">
    <source>
        <dbReference type="EMBL" id="OGD78164.1"/>
    </source>
</evidence>
<dbReference type="InterPro" id="IPR015422">
    <property type="entry name" value="PyrdxlP-dep_Trfase_small"/>
</dbReference>
<protein>
    <submittedName>
        <fullName evidence="4">8-amino-7-oxononanoate synthase</fullName>
    </submittedName>
</protein>
<gene>
    <name evidence="4" type="ORF">A2Y64_05270</name>
</gene>
<comment type="cofactor">
    <cofactor evidence="1">
        <name>pyridoxal 5'-phosphate</name>
        <dbReference type="ChEBI" id="CHEBI:597326"/>
    </cofactor>
</comment>
<dbReference type="InterPro" id="IPR015421">
    <property type="entry name" value="PyrdxlP-dep_Trfase_major"/>
</dbReference>
<organism evidence="4 5">
    <name type="scientific">Candidatus Coatesbacteria bacterium RBG_13_66_14</name>
    <dbReference type="NCBI Taxonomy" id="1817816"/>
    <lineage>
        <taxon>Bacteria</taxon>
        <taxon>Candidatus Coatesiibacteriota</taxon>
    </lineage>
</organism>
<dbReference type="PANTHER" id="PTHR13693:SF3">
    <property type="entry name" value="LD36009P"/>
    <property type="match status" value="1"/>
</dbReference>
<dbReference type="STRING" id="1817816.A2Y64_05270"/>
<evidence type="ECO:0000256" key="1">
    <source>
        <dbReference type="ARBA" id="ARBA00001933"/>
    </source>
</evidence>
<dbReference type="Gene3D" id="3.40.640.10">
    <property type="entry name" value="Type I PLP-dependent aspartate aminotransferase-like (Major domain)"/>
    <property type="match status" value="1"/>
</dbReference>
<dbReference type="InterPro" id="IPR050087">
    <property type="entry name" value="AON_synthase_class-II"/>
</dbReference>
<feature type="domain" description="Aminotransferase class I/classII large" evidence="3">
    <location>
        <begin position="44"/>
        <end position="384"/>
    </location>
</feature>
<evidence type="ECO:0000313" key="5">
    <source>
        <dbReference type="Proteomes" id="UP000177187"/>
    </source>
</evidence>